<dbReference type="Proteomes" id="UP000448943">
    <property type="component" value="Unassembled WGS sequence"/>
</dbReference>
<dbReference type="PROSITE" id="PS00455">
    <property type="entry name" value="AMP_BINDING"/>
    <property type="match status" value="1"/>
</dbReference>
<dbReference type="InterPro" id="IPR042099">
    <property type="entry name" value="ANL_N_sf"/>
</dbReference>
<keyword evidence="3" id="KW-0596">Phosphopantetheine</keyword>
<evidence type="ECO:0000256" key="4">
    <source>
        <dbReference type="ARBA" id="ARBA00022553"/>
    </source>
</evidence>
<dbReference type="Pfam" id="PF13193">
    <property type="entry name" value="AMP-binding_C"/>
    <property type="match status" value="2"/>
</dbReference>
<reference evidence="10 11" key="1">
    <citation type="submission" date="2019-01" db="EMBL/GenBank/DDBJ databases">
        <title>Chengkuizengella sp. nov., isolated from deep-sea sediment of East Pacific Ocean.</title>
        <authorList>
            <person name="Yang J."/>
            <person name="Lai Q."/>
            <person name="Shao Z."/>
        </authorList>
    </citation>
    <scope>NUCLEOTIDE SEQUENCE [LARGE SCALE GENOMIC DNA]</scope>
    <source>
        <strain evidence="10 11">YPA3-1-1</strain>
    </source>
</reference>
<dbReference type="Pfam" id="PF00501">
    <property type="entry name" value="AMP-binding"/>
    <property type="match status" value="3"/>
</dbReference>
<evidence type="ECO:0000256" key="7">
    <source>
        <dbReference type="ARBA" id="ARBA00023194"/>
    </source>
</evidence>
<dbReference type="InterPro" id="IPR045851">
    <property type="entry name" value="AMP-bd_C_sf"/>
</dbReference>
<dbReference type="RefSeq" id="WP_160647576.1">
    <property type="nucleotide sequence ID" value="NZ_SIJB01000040.1"/>
</dbReference>
<dbReference type="Gene3D" id="3.40.50.980">
    <property type="match status" value="2"/>
</dbReference>
<dbReference type="FunFam" id="2.30.38.10:FF:000001">
    <property type="entry name" value="Non-ribosomal peptide synthetase PvdI"/>
    <property type="match status" value="1"/>
</dbReference>
<dbReference type="InterPro" id="IPR020845">
    <property type="entry name" value="AMP-binding_CS"/>
</dbReference>
<dbReference type="InterPro" id="IPR010071">
    <property type="entry name" value="AA_adenyl_dom"/>
</dbReference>
<dbReference type="InterPro" id="IPR029063">
    <property type="entry name" value="SAM-dependent_MTases_sf"/>
</dbReference>
<dbReference type="GO" id="GO:0031177">
    <property type="term" value="F:phosphopantetheine binding"/>
    <property type="evidence" value="ECO:0007669"/>
    <property type="project" value="TreeGrafter"/>
</dbReference>
<dbReference type="PANTHER" id="PTHR45527">
    <property type="entry name" value="NONRIBOSOMAL PEPTIDE SYNTHETASE"/>
    <property type="match status" value="1"/>
</dbReference>
<dbReference type="InterPro" id="IPR009081">
    <property type="entry name" value="PP-bd_ACP"/>
</dbReference>
<evidence type="ECO:0000313" key="11">
    <source>
        <dbReference type="Proteomes" id="UP000448943"/>
    </source>
</evidence>
<dbReference type="InterPro" id="IPR006162">
    <property type="entry name" value="Ppantetheine_attach_site"/>
</dbReference>
<dbReference type="NCBIfam" id="NF003417">
    <property type="entry name" value="PRK04813.1"/>
    <property type="match status" value="3"/>
</dbReference>
<dbReference type="Pfam" id="PF00550">
    <property type="entry name" value="PP-binding"/>
    <property type="match status" value="2"/>
</dbReference>
<sequence length="2820" mass="323055">MINNTQNNILEQISEEYWLQKFSDDIPITSLLKFNQDKQTLGGRKSLTIPLPDKVYEPLMKICKNSDLGFYIFLLTALNGVLSKYGKEETLVGSTGFKGEKNFTSNNLLFLRNTIFSNQSFKEVLGTVKKTVLDAMKYQIYPTENLEEKLSQRGLYVDDLFHIAFISENIHERSEVLNRFDIVITYIDKPSRALAVNFVGDIYEEVLITQFIQHFINYLQLIPEHFNYPLNDINILTDEDMDLIIHRFNGTNRDFPSDTVFQQLFENQVEKTPSAIAVEYEGKKLSYDALNKEANKLAHLLREKAVTRDHVVGILFERSHDMLIAILAVFKAGGAYIPIDTNYPNERIKTVLDESRTQFLLTNTSAIEDINNFYAEIASGTTLEYIVSMDNLESLDTSNQIFRTHRIAACLIEGKDINISKDMVFCYGELVLKGEELIQRAGKLARFLKNICPNTLIGLMIENPVFQIIACIALKEARLTFHVHNPLCTSEELINTLHDTSIKLILSESTFLDKVDRVLWESETMESYILLDDYIFTSDHTESQYKEIWNLVAEDSTEEINDYGWSNSYTDEKFSHEEMNEYIENFKFKLQPYLKRDTKVFEIGCGHGLVLFNIASQVKYYLATDLSEVIIEKNRQRARREGLHNIDFQAMSAAGINQAKETGFDLIICSSVVHYFPNTLYLEKVIKSAIDLLSDEGIIYLDDVMNLTKKAELIESVKSYKKQHPDAPVKLDWDSDLFVSKEFFHLLQHKYSEIISFEVSNKFGEIDNELTRFRFDVIIKVKKNTVVSTSQGIDLKGETNFEHVIPAVYSKNRWTIQDTSKTSPISIECFSSSMPSVNIGQVLDLSIMDKYSMENPEIINKPSDLSYVIYTSGSTGKPKGAMVEHIGMINHLYAKIHETSLNDADVVVQNASHCFDISVWQFLSALVVGAKTVIYSNELMLNPDQLIKQVQKDQVTILEVVPTYLGILLDILEYTSEKNRELMNLQYLFVTGEVVKNSLVQRWFIMYSAIKMVNAYGPTEASDDITHYVMEQAPEEERISIGYPLQNFNIYIVDANLKLCPVGVKGELCVSGIGVGRGYLNDPEKTAKVFLEDPFCEEKGVRMYKTGDLACFLPDGRLEFFGRKDYQVKIRGFRIELGEIENKLAQYENIKEAVVIDKENEDGSKYLIGYYVAIGEPSISELRDHLTMNLPDYMVPEYFVQLEQIPLTPNGKMDRKALPDPNINVTSRVEYVAHTNKIEESLVQIWMEVLSVEKIGINDNFFEIGGHSLRATMLVGKIHKTFNIDIPLREVFRLTTVKEQAEYLLGAKESMYSSIEKAPIQEYYEASSAQKRTYILNQIDSAQTAYNLPSTVILEGNVDIYKIEETLRKIIRRHENLRTSFEMIEGSIVQKVGEEVAFSVKYEEIETKSTYEQDKKINDLINQFIKPFDLSIAPLLRVNIVKMNTGKYLMMFDMHHIISDGISTGILIDEFVMLYAGKELPELIIQYKDYAVWQNELIRSGGLKEQEKYWMEVFKGEIPVLNLPLDYRRPVVQNFVGKKTGFTIDVKLKQKLMDLAKIEGVTMYMLLLAGYTTLLHKYTGQEDIIVGSPIAGRRHDDLNNIIGMFVNTLAMRNNPSGEQTFREYLSKVKDNALKAFENQDYQFEELVEKVDANRDMSRNALFDTMLAFQNTEIAELDIEGLKLSPYISEHNISKFDISIYVAESMDGLEIVIEYSTALFKGETIERMKGHLVNVLREVVENPDTKLNKIEIMTPEEKNSALNELNDTYVEYPKDKTIHELFEERVEKVPENIAVVLEDNHLTYSELNERANSLVRVLRNKGVVPDEIVGIMVENSIELIVGILGILKAGGAYLPIDPSLPQERIEYMLNDSNMKILLSQSEFLESIDFQREVINLENEELYKCENSNLQKQVNSENLAYVTYTPDTTGKPKGVMVMNKGLVNYITWANKVYVRGDNIDFALYSSLSFDLTITSIFTPLVSGNRIVIYKQDDNETVIRKVFNEKRVQLVKLTPAHLEIIKDMDHSNSSITRLIVGGEELKTSLANSIHLNFKGNVEIYNEYGPTETVVGCMIYKYNFEKDNDKTIPIGKPADNINIYILDDNMKVLPIGVCGEIFIGGEGVAKGYLNRLELTEEKFVDNPFMNGTKLYKTGDLAKRLSDGNIEYMGRIDHQVKVKGYRVELGEIESNLLNYGVIQEALVITREDKTESKYICAYIVAESDLNVSEIREFLSKQLPDYMIPSYFIQLEKMPLNPNGKIDRNGLPKPAGETNKGEYVSPNNEVQERLIEVWKEVLGVSRIGIKDNFFALGGNSIKAIQIVTRANQENIIISVKDVLSYPTVESIIENVDYIREKNQVSQSEVVGEISLTPIQKWFFEQNFEKPHYWNQQNFFTIKDDVDLNLLEKSIQKIIEHHDALRINLNFVNGEVIARNRGIDEVKFKLEKFDLSTLDGKKQLTALKEISEDLKDSLELEKDLFFKVVIFDLGSSGKRLLMSSHHLVIDVISWQILLKDLQSLYFSNLNGELPAKTVSFKEWSEKLQNYARSKLFETHYWHKIDIAAINSLSRESVYKLSREDYKKFKIELSVESTRKLLTEVNFAYNTEINDILLSVLLLAYTDVSDNKNLLLEMEGHGREEFERDLDVSRTIGWFTNIYPVFFEKQPTLGETIKYVKESLRTIPNKGLNFGIGRHILQDQYLEQINPEISFNYMGELDGVLREKGEVLLSSAEEDSGGSVHPENHSTHLLDLSGFIMDNKLQMIVHYNSRYVNDEMMQKFAECYPQRFEDIIDHCIGQKQQTLTASDFGAQDKLDQEGFDLLAQIYGK</sequence>
<keyword evidence="7" id="KW-0045">Antibiotic biosynthesis</keyword>
<dbReference type="InterPro" id="IPR023213">
    <property type="entry name" value="CAT-like_dom_sf"/>
</dbReference>
<keyword evidence="6" id="KW-0677">Repeat</keyword>
<dbReference type="CDD" id="cd19531">
    <property type="entry name" value="LCL_NRPS-like"/>
    <property type="match status" value="1"/>
</dbReference>
<dbReference type="GO" id="GO:0044550">
    <property type="term" value="P:secondary metabolite biosynthetic process"/>
    <property type="evidence" value="ECO:0007669"/>
    <property type="project" value="TreeGrafter"/>
</dbReference>
<dbReference type="Gene3D" id="3.30.559.30">
    <property type="entry name" value="Nonribosomal peptide synthetase, condensation domain"/>
    <property type="match status" value="3"/>
</dbReference>
<dbReference type="FunFam" id="3.40.50.980:FF:000001">
    <property type="entry name" value="Non-ribosomal peptide synthetase"/>
    <property type="match status" value="1"/>
</dbReference>
<dbReference type="SUPFAM" id="SSF56801">
    <property type="entry name" value="Acetyl-CoA synthetase-like"/>
    <property type="match status" value="4"/>
</dbReference>
<dbReference type="InterPro" id="IPR001242">
    <property type="entry name" value="Condensation_dom"/>
</dbReference>
<dbReference type="GO" id="GO:0017000">
    <property type="term" value="P:antibiotic biosynthetic process"/>
    <property type="evidence" value="ECO:0007669"/>
    <property type="project" value="UniProtKB-KW"/>
</dbReference>
<evidence type="ECO:0000256" key="6">
    <source>
        <dbReference type="ARBA" id="ARBA00022737"/>
    </source>
</evidence>
<dbReference type="GO" id="GO:0016874">
    <property type="term" value="F:ligase activity"/>
    <property type="evidence" value="ECO:0007669"/>
    <property type="project" value="UniProtKB-KW"/>
</dbReference>
<name>A0A6N9Q784_9BACL</name>
<dbReference type="CDD" id="cd05930">
    <property type="entry name" value="A_NRPS"/>
    <property type="match status" value="1"/>
</dbReference>
<dbReference type="Gene3D" id="3.30.559.10">
    <property type="entry name" value="Chloramphenicol acetyltransferase-like domain"/>
    <property type="match status" value="2"/>
</dbReference>
<dbReference type="SUPFAM" id="SSF47336">
    <property type="entry name" value="ACP-like"/>
    <property type="match status" value="2"/>
</dbReference>
<dbReference type="GO" id="GO:0043041">
    <property type="term" value="P:amino acid activation for nonribosomal peptide biosynthetic process"/>
    <property type="evidence" value="ECO:0007669"/>
    <property type="project" value="TreeGrafter"/>
</dbReference>
<evidence type="ECO:0000256" key="8">
    <source>
        <dbReference type="ARBA" id="ARBA00023268"/>
    </source>
</evidence>
<evidence type="ECO:0000256" key="5">
    <source>
        <dbReference type="ARBA" id="ARBA00022598"/>
    </source>
</evidence>
<comment type="similarity">
    <text evidence="2">Belongs to the ATP-dependent AMP-binding enzyme family.</text>
</comment>
<organism evidence="10 11">
    <name type="scientific">Chengkuizengella marina</name>
    <dbReference type="NCBI Taxonomy" id="2507566"/>
    <lineage>
        <taxon>Bacteria</taxon>
        <taxon>Bacillati</taxon>
        <taxon>Bacillota</taxon>
        <taxon>Bacilli</taxon>
        <taxon>Bacillales</taxon>
        <taxon>Paenibacillaceae</taxon>
        <taxon>Chengkuizengella</taxon>
    </lineage>
</organism>
<evidence type="ECO:0000313" key="10">
    <source>
        <dbReference type="EMBL" id="NBI30765.1"/>
    </source>
</evidence>
<dbReference type="Pfam" id="PF13847">
    <property type="entry name" value="Methyltransf_31"/>
    <property type="match status" value="1"/>
</dbReference>
<feature type="domain" description="Carrier" evidence="9">
    <location>
        <begin position="2275"/>
        <end position="2349"/>
    </location>
</feature>
<dbReference type="CDD" id="cd02440">
    <property type="entry name" value="AdoMet_MTases"/>
    <property type="match status" value="1"/>
</dbReference>
<evidence type="ECO:0000256" key="3">
    <source>
        <dbReference type="ARBA" id="ARBA00022450"/>
    </source>
</evidence>
<dbReference type="Pfam" id="PF00668">
    <property type="entry name" value="Condensation"/>
    <property type="match status" value="3"/>
</dbReference>
<dbReference type="InterPro" id="IPR036736">
    <property type="entry name" value="ACP-like_sf"/>
</dbReference>
<keyword evidence="8" id="KW-0511">Multifunctional enzyme</keyword>
<dbReference type="PROSITE" id="PS00012">
    <property type="entry name" value="PHOSPHOPANTETHEINE"/>
    <property type="match status" value="2"/>
</dbReference>
<dbReference type="EMBL" id="SIJB01000040">
    <property type="protein sequence ID" value="NBI30765.1"/>
    <property type="molecule type" value="Genomic_DNA"/>
</dbReference>
<dbReference type="GO" id="GO:0005737">
    <property type="term" value="C:cytoplasm"/>
    <property type="evidence" value="ECO:0007669"/>
    <property type="project" value="TreeGrafter"/>
</dbReference>
<dbReference type="Gene3D" id="3.40.50.150">
    <property type="entry name" value="Vaccinia Virus protein VP39"/>
    <property type="match status" value="1"/>
</dbReference>
<protein>
    <submittedName>
        <fullName evidence="10">Amino acid adenylation domain-containing protein</fullName>
    </submittedName>
</protein>
<dbReference type="PANTHER" id="PTHR45527:SF1">
    <property type="entry name" value="FATTY ACID SYNTHASE"/>
    <property type="match status" value="1"/>
</dbReference>
<dbReference type="Gene3D" id="3.30.300.30">
    <property type="match status" value="2"/>
</dbReference>
<dbReference type="InterPro" id="IPR025110">
    <property type="entry name" value="AMP-bd_C"/>
</dbReference>
<dbReference type="PROSITE" id="PS50075">
    <property type="entry name" value="CARRIER"/>
    <property type="match status" value="2"/>
</dbReference>
<evidence type="ECO:0000256" key="1">
    <source>
        <dbReference type="ARBA" id="ARBA00001957"/>
    </source>
</evidence>
<dbReference type="FunFam" id="3.30.300.30:FF:000010">
    <property type="entry name" value="Enterobactin synthetase component F"/>
    <property type="match status" value="2"/>
</dbReference>
<comment type="cofactor">
    <cofactor evidence="1">
        <name>pantetheine 4'-phosphate</name>
        <dbReference type="ChEBI" id="CHEBI:47942"/>
    </cofactor>
</comment>
<keyword evidence="5" id="KW-0436">Ligase</keyword>
<feature type="domain" description="Carrier" evidence="9">
    <location>
        <begin position="1233"/>
        <end position="1308"/>
    </location>
</feature>
<dbReference type="Gene3D" id="2.30.38.10">
    <property type="entry name" value="Luciferase, Domain 3"/>
    <property type="match status" value="1"/>
</dbReference>
<dbReference type="GO" id="GO:0008610">
    <property type="term" value="P:lipid biosynthetic process"/>
    <property type="evidence" value="ECO:0007669"/>
    <property type="project" value="UniProtKB-ARBA"/>
</dbReference>
<gene>
    <name evidence="10" type="ORF">ERL59_17580</name>
</gene>
<dbReference type="Gene3D" id="3.40.50.12780">
    <property type="entry name" value="N-terminal domain of ligase-like"/>
    <property type="match status" value="3"/>
</dbReference>
<dbReference type="InterPro" id="IPR000873">
    <property type="entry name" value="AMP-dep_synth/lig_dom"/>
</dbReference>
<proteinExistence type="inferred from homology"/>
<dbReference type="NCBIfam" id="TIGR01733">
    <property type="entry name" value="AA-adenyl-dom"/>
    <property type="match status" value="1"/>
</dbReference>
<dbReference type="SUPFAM" id="SSF53335">
    <property type="entry name" value="S-adenosyl-L-methionine-dependent methyltransferases"/>
    <property type="match status" value="1"/>
</dbReference>
<keyword evidence="11" id="KW-1185">Reference proteome</keyword>
<comment type="caution">
    <text evidence="10">The sequence shown here is derived from an EMBL/GenBank/DDBJ whole genome shotgun (WGS) entry which is preliminary data.</text>
</comment>
<dbReference type="OrthoDB" id="9765680at2"/>
<dbReference type="Gene3D" id="1.10.1200.10">
    <property type="entry name" value="ACP-like"/>
    <property type="match status" value="2"/>
</dbReference>
<dbReference type="NCBIfam" id="TIGR01720">
    <property type="entry name" value="NRPS-para261"/>
    <property type="match status" value="1"/>
</dbReference>
<accession>A0A6N9Q784</accession>
<dbReference type="SUPFAM" id="SSF52777">
    <property type="entry name" value="CoA-dependent acyltransferases"/>
    <property type="match status" value="5"/>
</dbReference>
<evidence type="ECO:0000256" key="2">
    <source>
        <dbReference type="ARBA" id="ARBA00006432"/>
    </source>
</evidence>
<dbReference type="InterPro" id="IPR010060">
    <property type="entry name" value="NRPS_synth"/>
</dbReference>
<dbReference type="FunFam" id="1.10.1200.10:FF:000005">
    <property type="entry name" value="Nonribosomal peptide synthetase 1"/>
    <property type="match status" value="2"/>
</dbReference>
<dbReference type="InterPro" id="IPR025714">
    <property type="entry name" value="Methyltranfer_dom"/>
</dbReference>
<dbReference type="CDD" id="cd19534">
    <property type="entry name" value="E_NRPS"/>
    <property type="match status" value="1"/>
</dbReference>
<keyword evidence="4" id="KW-0597">Phosphoprotein</keyword>
<evidence type="ECO:0000259" key="9">
    <source>
        <dbReference type="PROSITE" id="PS50075"/>
    </source>
</evidence>